<comment type="function">
    <text evidence="7">Catalyzes reversively the conversion of L-aspartate beta-semialdehyde (ASA) to L-2,4-diaminobutyrate (DABA) by transamination with L-glutamate.</text>
</comment>
<dbReference type="InterPro" id="IPR015421">
    <property type="entry name" value="PyrdxlP-dep_Trfase_major"/>
</dbReference>
<dbReference type="EC" id="2.6.1.76" evidence="7"/>
<dbReference type="InterPro" id="IPR012773">
    <property type="entry name" value="Ectoine_EctB"/>
</dbReference>
<dbReference type="PIRSF" id="PIRSF000521">
    <property type="entry name" value="Transaminase_4ab_Lys_Orn"/>
    <property type="match status" value="1"/>
</dbReference>
<dbReference type="InterPro" id="IPR004637">
    <property type="entry name" value="Dat"/>
</dbReference>
<evidence type="ECO:0000256" key="6">
    <source>
        <dbReference type="RuleBase" id="RU003560"/>
    </source>
</evidence>
<dbReference type="NCBIfam" id="TIGR02407">
    <property type="entry name" value="ectoine_ectB"/>
    <property type="match status" value="1"/>
</dbReference>
<organism evidence="8 9">
    <name type="scientific">Rhodovibrio salinarum</name>
    <dbReference type="NCBI Taxonomy" id="1087"/>
    <lineage>
        <taxon>Bacteria</taxon>
        <taxon>Pseudomonadati</taxon>
        <taxon>Pseudomonadota</taxon>
        <taxon>Alphaproteobacteria</taxon>
        <taxon>Rhodospirillales</taxon>
        <taxon>Rhodovibrionaceae</taxon>
        <taxon>Rhodovibrio</taxon>
    </lineage>
</organism>
<dbReference type="GO" id="GO:0045303">
    <property type="term" value="F:diaminobutyrate-2-oxoglutarate transaminase activity"/>
    <property type="evidence" value="ECO:0007669"/>
    <property type="project" value="UniProtKB-EC"/>
</dbReference>
<reference evidence="8" key="2">
    <citation type="journal article" date="2020" name="Microorganisms">
        <title>Osmotic Adaptation and Compatible Solute Biosynthesis of Phototrophic Bacteria as Revealed from Genome Analyses.</title>
        <authorList>
            <person name="Imhoff J.F."/>
            <person name="Rahn T."/>
            <person name="Kunzel S."/>
            <person name="Keller A."/>
            <person name="Neulinger S.C."/>
        </authorList>
    </citation>
    <scope>NUCLEOTIDE SEQUENCE</scope>
    <source>
        <strain evidence="8">DSM 9154</strain>
    </source>
</reference>
<sequence>MDIIEKYESAVRSYSRGFPVVFEKAKNYTLTDTDGNTYIDFFAGAGALNYGHNDDAMKAKVLEYIQGDNITHSLDMATVARQNFLKAFNEIILQPRNMEYKIMFPGPTGTNTVESALKLARKVTGRRTVVSFTNAFHGMTLGALGVTGNQFKRKGAGKSLGDVVFVPYDGLMGLKSDKGELDTLDYFEAMLNNGASGMGHPAAVIVEPVQGEGGINAASMAWLKRLDQICKAHDIRLIVDDVQAGCGRTGTFFSFEAAGIDPDFICLSKSIGGYGMPMAITLIKPEYDKFAPGEHNGTFRGNNPAFVAATAALETYWRDDTFAKGVREKGEFITKRLKEMAAKHPNVPSEVRGRGFMQGIALHVDGLADAVTEEAFKRGLIMETSGPADEVAKLLPPLTLDQQGLEKGLDIMEQALDAAVQAHADKIGKVA</sequence>
<dbReference type="PROSITE" id="PS00600">
    <property type="entry name" value="AA_TRANSFER_CLASS_3"/>
    <property type="match status" value="1"/>
</dbReference>
<dbReference type="Proteomes" id="UP000778970">
    <property type="component" value="Unassembled WGS sequence"/>
</dbReference>
<gene>
    <name evidence="8" type="primary">ectB</name>
    <name evidence="8" type="ORF">CKO21_12640</name>
</gene>
<dbReference type="CDD" id="cd00610">
    <property type="entry name" value="OAT_like"/>
    <property type="match status" value="1"/>
</dbReference>
<dbReference type="SUPFAM" id="SSF53383">
    <property type="entry name" value="PLP-dependent transferases"/>
    <property type="match status" value="1"/>
</dbReference>
<dbReference type="InterPro" id="IPR015424">
    <property type="entry name" value="PyrdxlP-dep_Trfase"/>
</dbReference>
<dbReference type="GO" id="GO:0019491">
    <property type="term" value="P:ectoine biosynthetic process"/>
    <property type="evidence" value="ECO:0007669"/>
    <property type="project" value="InterPro"/>
</dbReference>
<evidence type="ECO:0000313" key="9">
    <source>
        <dbReference type="Proteomes" id="UP000778970"/>
    </source>
</evidence>
<comment type="similarity">
    <text evidence="2 6">Belongs to the class-III pyridoxal-phosphate-dependent aminotransferase family.</text>
</comment>
<comment type="cofactor">
    <cofactor evidence="1 7">
        <name>pyridoxal 5'-phosphate</name>
        <dbReference type="ChEBI" id="CHEBI:597326"/>
    </cofactor>
</comment>
<comment type="catalytic activity">
    <reaction evidence="7">
        <text>L-2,4-diaminobutanoate + 2-oxoglutarate = L-aspartate 4-semialdehyde + L-glutamate</text>
        <dbReference type="Rhea" id="RHEA:11160"/>
        <dbReference type="ChEBI" id="CHEBI:16810"/>
        <dbReference type="ChEBI" id="CHEBI:29985"/>
        <dbReference type="ChEBI" id="CHEBI:58761"/>
        <dbReference type="ChEBI" id="CHEBI:537519"/>
        <dbReference type="EC" id="2.6.1.76"/>
    </reaction>
</comment>
<dbReference type="RefSeq" id="WP_037256154.1">
    <property type="nucleotide sequence ID" value="NZ_NRRE01000026.1"/>
</dbReference>
<comment type="caution">
    <text evidence="8">The sequence shown here is derived from an EMBL/GenBank/DDBJ whole genome shotgun (WGS) entry which is preliminary data.</text>
</comment>
<dbReference type="InterPro" id="IPR049704">
    <property type="entry name" value="Aminotrans_3_PPA_site"/>
</dbReference>
<dbReference type="GO" id="GO:0047307">
    <property type="term" value="F:diaminobutyrate-pyruvate transaminase activity"/>
    <property type="evidence" value="ECO:0007669"/>
    <property type="project" value="InterPro"/>
</dbReference>
<evidence type="ECO:0000256" key="1">
    <source>
        <dbReference type="ARBA" id="ARBA00001933"/>
    </source>
</evidence>
<dbReference type="AlphaFoldDB" id="A0A934QJL8"/>
<dbReference type="EMBL" id="NRRE01000026">
    <property type="protein sequence ID" value="MBK1698088.1"/>
    <property type="molecule type" value="Genomic_DNA"/>
</dbReference>
<dbReference type="NCBIfam" id="TIGR00709">
    <property type="entry name" value="dat"/>
    <property type="match status" value="1"/>
</dbReference>
<proteinExistence type="inferred from homology"/>
<dbReference type="Pfam" id="PF00202">
    <property type="entry name" value="Aminotran_3"/>
    <property type="match status" value="1"/>
</dbReference>
<dbReference type="GO" id="GO:0030170">
    <property type="term" value="F:pyridoxal phosphate binding"/>
    <property type="evidence" value="ECO:0007669"/>
    <property type="project" value="InterPro"/>
</dbReference>
<name>A0A934QJL8_9PROT</name>
<evidence type="ECO:0000256" key="3">
    <source>
        <dbReference type="ARBA" id="ARBA00022576"/>
    </source>
</evidence>
<evidence type="ECO:0000256" key="4">
    <source>
        <dbReference type="ARBA" id="ARBA00022679"/>
    </source>
</evidence>
<evidence type="ECO:0000256" key="7">
    <source>
        <dbReference type="RuleBase" id="RU365034"/>
    </source>
</evidence>
<evidence type="ECO:0000313" key="8">
    <source>
        <dbReference type="EMBL" id="MBK1698088.1"/>
    </source>
</evidence>
<keyword evidence="4 7" id="KW-0808">Transferase</keyword>
<dbReference type="PANTHER" id="PTHR43552">
    <property type="entry name" value="DIAMINOBUTYRATE--2-OXOGLUTARATE AMINOTRANSFERASE"/>
    <property type="match status" value="1"/>
</dbReference>
<evidence type="ECO:0000256" key="2">
    <source>
        <dbReference type="ARBA" id="ARBA00008954"/>
    </source>
</evidence>
<keyword evidence="3 7" id="KW-0032">Aminotransferase</keyword>
<keyword evidence="9" id="KW-1185">Reference proteome</keyword>
<accession>A0A934QJL8</accession>
<dbReference type="NCBIfam" id="NF006733">
    <property type="entry name" value="PRK09264.1"/>
    <property type="match status" value="1"/>
</dbReference>
<keyword evidence="5 6" id="KW-0663">Pyridoxal phosphate</keyword>
<dbReference type="Gene3D" id="3.90.1150.10">
    <property type="entry name" value="Aspartate Aminotransferase, domain 1"/>
    <property type="match status" value="1"/>
</dbReference>
<protein>
    <recommendedName>
        <fullName evidence="7">Diaminobutyrate--2-oxoglutarate transaminase</fullName>
        <ecNumber evidence="7">2.6.1.76</ecNumber>
    </recommendedName>
    <alternativeName>
        <fullName evidence="7">DABA aminotransferase</fullName>
    </alternativeName>
</protein>
<dbReference type="Gene3D" id="3.40.640.10">
    <property type="entry name" value="Type I PLP-dependent aspartate aminotransferase-like (Major domain)"/>
    <property type="match status" value="1"/>
</dbReference>
<dbReference type="InterPro" id="IPR005814">
    <property type="entry name" value="Aminotrans_3"/>
</dbReference>
<reference evidence="8" key="1">
    <citation type="submission" date="2017-08" db="EMBL/GenBank/DDBJ databases">
        <authorList>
            <person name="Imhoff J.F."/>
            <person name="Rahn T."/>
            <person name="Kuenzel S."/>
            <person name="Neulinger S.C."/>
        </authorList>
    </citation>
    <scope>NUCLEOTIDE SEQUENCE</scope>
    <source>
        <strain evidence="8">DSM 9154</strain>
    </source>
</reference>
<evidence type="ECO:0000256" key="5">
    <source>
        <dbReference type="ARBA" id="ARBA00022898"/>
    </source>
</evidence>
<comment type="pathway">
    <text evidence="7">Amine and polyamine biosynthesis; ectoine biosynthesis; L-ectoine from L-aspartate 4-semialdehyde: step 1/3.</text>
</comment>
<dbReference type="PANTHER" id="PTHR43552:SF2">
    <property type="entry name" value="DIAMINOBUTYRATE--2-OXOGLUTARATE TRANSAMINASE"/>
    <property type="match status" value="1"/>
</dbReference>
<dbReference type="InterPro" id="IPR015422">
    <property type="entry name" value="PyrdxlP-dep_Trfase_small"/>
</dbReference>